<reference evidence="2 3" key="1">
    <citation type="submission" date="2015-02" db="EMBL/GenBank/DDBJ databases">
        <title>Draft genome sequences of ten Microbacterium spp. with emphasis on heavy metal contaminated environments.</title>
        <authorList>
            <person name="Corretto E."/>
        </authorList>
    </citation>
    <scope>NUCLEOTIDE SEQUENCE [LARGE SCALE GENOMIC DNA]</scope>
    <source>
        <strain evidence="2 3">DSM 23848</strain>
    </source>
</reference>
<gene>
    <name evidence="2" type="primary">yflN</name>
    <name evidence="2" type="ORF">RL72_02064</name>
</gene>
<dbReference type="Gene3D" id="3.60.15.10">
    <property type="entry name" value="Ribonuclease Z/Hydroxyacylglutathione hydrolase-like"/>
    <property type="match status" value="1"/>
</dbReference>
<dbReference type="OrthoDB" id="2971563at2"/>
<dbReference type="AlphaFoldDB" id="A0A0F0KQU3"/>
<dbReference type="CDD" id="cd07721">
    <property type="entry name" value="yflN-like_MBL-fold"/>
    <property type="match status" value="1"/>
</dbReference>
<dbReference type="EMBL" id="JYIT01000077">
    <property type="protein sequence ID" value="KJL23277.1"/>
    <property type="molecule type" value="Genomic_DNA"/>
</dbReference>
<dbReference type="RefSeq" id="WP_045250747.1">
    <property type="nucleotide sequence ID" value="NZ_CP099706.1"/>
</dbReference>
<evidence type="ECO:0000313" key="2">
    <source>
        <dbReference type="EMBL" id="KJL23277.1"/>
    </source>
</evidence>
<organism evidence="2 3">
    <name type="scientific">Microbacterium azadirachtae</name>
    <dbReference type="NCBI Taxonomy" id="582680"/>
    <lineage>
        <taxon>Bacteria</taxon>
        <taxon>Bacillati</taxon>
        <taxon>Actinomycetota</taxon>
        <taxon>Actinomycetes</taxon>
        <taxon>Micrococcales</taxon>
        <taxon>Microbacteriaceae</taxon>
        <taxon>Microbacterium</taxon>
    </lineage>
</organism>
<dbReference type="SUPFAM" id="SSF56281">
    <property type="entry name" value="Metallo-hydrolase/oxidoreductase"/>
    <property type="match status" value="1"/>
</dbReference>
<dbReference type="EC" id="3.-.-.-" evidence="2"/>
<protein>
    <submittedName>
        <fullName evidence="2">Putative metallo-hydrolase YflN</fullName>
        <ecNumber evidence="2">3.-.-.-</ecNumber>
    </submittedName>
</protein>
<evidence type="ECO:0000259" key="1">
    <source>
        <dbReference type="SMART" id="SM00849"/>
    </source>
</evidence>
<dbReference type="InterPro" id="IPR036866">
    <property type="entry name" value="RibonucZ/Hydroxyglut_hydro"/>
</dbReference>
<dbReference type="GO" id="GO:0016787">
    <property type="term" value="F:hydrolase activity"/>
    <property type="evidence" value="ECO:0007669"/>
    <property type="project" value="UniProtKB-KW"/>
</dbReference>
<comment type="caution">
    <text evidence="2">The sequence shown here is derived from an EMBL/GenBank/DDBJ whole genome shotgun (WGS) entry which is preliminary data.</text>
</comment>
<sequence>MNAELLRIGDDIVAMHAVVTDEGVTLIDAGLPGDRRILQQALAAAGRSVSDIRGVVLTHGDSDHIGVAEWLRSEHGVPTYVHEADAGRAQGEKTPSASGGAMRLGPTLQFFAAALRRGGLRPKHLGEVRTVRDGDVLDLPGSPQIIGMPGHSAGSIAIRVPAVDAIFVGDAITTRHVLNGSSDVQVGPFSDDPDATPGSLERLRALPEREIVVGHGPIFHGTAAEMLAVLKR</sequence>
<proteinExistence type="predicted"/>
<keyword evidence="3" id="KW-1185">Reference proteome</keyword>
<dbReference type="Pfam" id="PF00753">
    <property type="entry name" value="Lactamase_B"/>
    <property type="match status" value="1"/>
</dbReference>
<dbReference type="SMART" id="SM00849">
    <property type="entry name" value="Lactamase_B"/>
    <property type="match status" value="1"/>
</dbReference>
<keyword evidence="2" id="KW-0378">Hydrolase</keyword>
<dbReference type="InterPro" id="IPR050855">
    <property type="entry name" value="NDM-1-like"/>
</dbReference>
<feature type="domain" description="Metallo-beta-lactamase" evidence="1">
    <location>
        <begin position="12"/>
        <end position="215"/>
    </location>
</feature>
<name>A0A0F0KQU3_9MICO</name>
<accession>A0A0F0KQU3</accession>
<dbReference type="InterPro" id="IPR001279">
    <property type="entry name" value="Metallo-B-lactamas"/>
</dbReference>
<dbReference type="Proteomes" id="UP000033448">
    <property type="component" value="Unassembled WGS sequence"/>
</dbReference>
<evidence type="ECO:0000313" key="3">
    <source>
        <dbReference type="Proteomes" id="UP000033448"/>
    </source>
</evidence>
<dbReference type="PANTHER" id="PTHR42951">
    <property type="entry name" value="METALLO-BETA-LACTAMASE DOMAIN-CONTAINING"/>
    <property type="match status" value="1"/>
</dbReference>
<dbReference type="PATRIC" id="fig|582680.7.peg.2112"/>